<sequence>MCPFSLSYNPTLTPCICDIPKCLAAKVAPCINDTQCEQPRARPGLHIPYLAFIDSPATPCATTLSRRPETTASHSRSALQVKASCAVQYAVAP</sequence>
<protein>
    <submittedName>
        <fullName evidence="1">Uncharacterized protein</fullName>
    </submittedName>
</protein>
<proteinExistence type="predicted"/>
<keyword evidence="2" id="KW-1185">Reference proteome</keyword>
<gene>
    <name evidence="1" type="ORF">JI435_403130</name>
</gene>
<dbReference type="EMBL" id="CP069024">
    <property type="protein sequence ID" value="QRC92903.1"/>
    <property type="molecule type" value="Genomic_DNA"/>
</dbReference>
<dbReference type="Proteomes" id="UP000663193">
    <property type="component" value="Chromosome 2"/>
</dbReference>
<name>A0A7U2ETQ0_PHANO</name>
<dbReference type="AlphaFoldDB" id="A0A7U2ETQ0"/>
<accession>A0A7U2ETQ0</accession>
<reference evidence="2" key="1">
    <citation type="journal article" date="2021" name="BMC Genomics">
        <title>Chromosome-level genome assembly and manually-curated proteome of model necrotroph Parastagonospora nodorum Sn15 reveals a genome-wide trove of candidate effector homologs, and redundancy of virulence-related functions within an accessory chromosome.</title>
        <authorList>
            <person name="Bertazzoni S."/>
            <person name="Jones D.A.B."/>
            <person name="Phan H.T."/>
            <person name="Tan K.-C."/>
            <person name="Hane J.K."/>
        </authorList>
    </citation>
    <scope>NUCLEOTIDE SEQUENCE [LARGE SCALE GENOMIC DNA]</scope>
    <source>
        <strain evidence="2">SN15 / ATCC MYA-4574 / FGSC 10173)</strain>
    </source>
</reference>
<dbReference type="VEuPathDB" id="FungiDB:JI435_403130"/>
<evidence type="ECO:0000313" key="2">
    <source>
        <dbReference type="Proteomes" id="UP000663193"/>
    </source>
</evidence>
<organism evidence="1 2">
    <name type="scientific">Phaeosphaeria nodorum (strain SN15 / ATCC MYA-4574 / FGSC 10173)</name>
    <name type="common">Glume blotch fungus</name>
    <name type="synonym">Parastagonospora nodorum</name>
    <dbReference type="NCBI Taxonomy" id="321614"/>
    <lineage>
        <taxon>Eukaryota</taxon>
        <taxon>Fungi</taxon>
        <taxon>Dikarya</taxon>
        <taxon>Ascomycota</taxon>
        <taxon>Pezizomycotina</taxon>
        <taxon>Dothideomycetes</taxon>
        <taxon>Pleosporomycetidae</taxon>
        <taxon>Pleosporales</taxon>
        <taxon>Pleosporineae</taxon>
        <taxon>Phaeosphaeriaceae</taxon>
        <taxon>Parastagonospora</taxon>
    </lineage>
</organism>
<evidence type="ECO:0000313" key="1">
    <source>
        <dbReference type="EMBL" id="QRC92903.1"/>
    </source>
</evidence>